<evidence type="ECO:0000256" key="3">
    <source>
        <dbReference type="ARBA" id="ARBA00012556"/>
    </source>
</evidence>
<name>A0A6C2UP66_9BACT</name>
<keyword evidence="8" id="KW-1185">Reference proteome</keyword>
<dbReference type="EMBL" id="CAAHFH010000002">
    <property type="protein sequence ID" value="VGO21869.1"/>
    <property type="molecule type" value="Genomic_DNA"/>
</dbReference>
<evidence type="ECO:0000256" key="6">
    <source>
        <dbReference type="RuleBase" id="RU361192"/>
    </source>
</evidence>
<keyword evidence="5 6" id="KW-0326">Glycosidase</keyword>
<dbReference type="GO" id="GO:0045490">
    <property type="term" value="P:pectin catabolic process"/>
    <property type="evidence" value="ECO:0007669"/>
    <property type="project" value="TreeGrafter"/>
</dbReference>
<feature type="chain" id="PRO_5025713924" description="Arabinogalactan endo-beta-1,4-galactanase" evidence="6">
    <location>
        <begin position="20"/>
        <end position="374"/>
    </location>
</feature>
<dbReference type="PANTHER" id="PTHR34983">
    <property type="entry name" value="ARABINOGALACTAN ENDO-BETA-1,4-GALACTANASE A"/>
    <property type="match status" value="1"/>
</dbReference>
<dbReference type="AlphaFoldDB" id="A0A6C2UP66"/>
<keyword evidence="4 6" id="KW-0378">Hydrolase</keyword>
<dbReference type="Proteomes" id="UP000346198">
    <property type="component" value="Unassembled WGS sequence"/>
</dbReference>
<dbReference type="InterPro" id="IPR017853">
    <property type="entry name" value="GH"/>
</dbReference>
<evidence type="ECO:0000256" key="4">
    <source>
        <dbReference type="ARBA" id="ARBA00022801"/>
    </source>
</evidence>
<dbReference type="RefSeq" id="WP_136063301.1">
    <property type="nucleotide sequence ID" value="NZ_CAAHFH010000002.1"/>
</dbReference>
<evidence type="ECO:0000313" key="8">
    <source>
        <dbReference type="Proteomes" id="UP000346198"/>
    </source>
</evidence>
<sequence length="374" mass="42862">MRITALILTLCLGAAPSFAEFMIGADLSGLALLEERGARYFDDGKEQDALAIFKAHGYNTIRLRLFLEADGKWGAVNDIKYTVKLAQRVKQHGFKLLLDLHYSDTWADPGHQSKPKAWEELPFALLKKEVFTYTRSVIYTFKKYDCMPDYVQIGNEITPGMLWPDGQLEWKEREDSKQWEQFTDLLKAGIRGVREIDPKGDTKIVIHIDRGVNPAVTDWFFTHLNEHRVPYDIIGLSYYPWMHGKFQGLETNLEQLGRKFKKDVIIAETAYPYRTIRKKKHELDFPETPEGQRDFLKALTEKTKATPNGHGIGIFYWYPEALPVKDHNTWLGGATALFDSEGHSLPAIGTLAETARSFHSSTDSLDMKKEQRMD</sequence>
<keyword evidence="6" id="KW-0732">Signal</keyword>
<evidence type="ECO:0000256" key="2">
    <source>
        <dbReference type="ARBA" id="ARBA00010687"/>
    </source>
</evidence>
<reference evidence="7 8" key="1">
    <citation type="submission" date="2019-04" db="EMBL/GenBank/DDBJ databases">
        <authorList>
            <person name="Van Vliet M D."/>
        </authorList>
    </citation>
    <scope>NUCLEOTIDE SEQUENCE [LARGE SCALE GENOMIC DNA]</scope>
    <source>
        <strain evidence="7 8">F21</strain>
    </source>
</reference>
<dbReference type="Gene3D" id="3.20.20.80">
    <property type="entry name" value="Glycosidases"/>
    <property type="match status" value="1"/>
</dbReference>
<comment type="similarity">
    <text evidence="2 6">Belongs to the glycosyl hydrolase 53 family.</text>
</comment>
<dbReference type="Pfam" id="PF07745">
    <property type="entry name" value="Glyco_hydro_53"/>
    <property type="match status" value="1"/>
</dbReference>
<evidence type="ECO:0000313" key="7">
    <source>
        <dbReference type="EMBL" id="VGO21869.1"/>
    </source>
</evidence>
<dbReference type="GO" id="GO:0031218">
    <property type="term" value="F:arabinogalactan endo-1,4-beta-galactosidase activity"/>
    <property type="evidence" value="ECO:0007669"/>
    <property type="project" value="UniProtKB-EC"/>
</dbReference>
<feature type="signal peptide" evidence="6">
    <location>
        <begin position="1"/>
        <end position="19"/>
    </location>
</feature>
<dbReference type="GO" id="GO:0015926">
    <property type="term" value="F:glucosidase activity"/>
    <property type="evidence" value="ECO:0007669"/>
    <property type="project" value="InterPro"/>
</dbReference>
<dbReference type="InterPro" id="IPR011683">
    <property type="entry name" value="Glyco_hydro_53"/>
</dbReference>
<evidence type="ECO:0000256" key="1">
    <source>
        <dbReference type="ARBA" id="ARBA00001695"/>
    </source>
</evidence>
<accession>A0A6C2UP66</accession>
<dbReference type="PANTHER" id="PTHR34983:SF1">
    <property type="entry name" value="ARABINOGALACTAN ENDO-BETA-1,4-GALACTANASE A"/>
    <property type="match status" value="1"/>
</dbReference>
<gene>
    <name evidence="7" type="primary">ganB_2</name>
    <name evidence="7" type="ORF">SCARR_03949</name>
</gene>
<comment type="catalytic activity">
    <reaction evidence="1 6">
        <text>The enzyme specifically hydrolyzes (1-&gt;4)-beta-D-galactosidic linkages in type I arabinogalactans.</text>
        <dbReference type="EC" id="3.2.1.89"/>
    </reaction>
</comment>
<protein>
    <recommendedName>
        <fullName evidence="3 6">Arabinogalactan endo-beta-1,4-galactanase</fullName>
        <ecNumber evidence="3 6">3.2.1.89</ecNumber>
    </recommendedName>
</protein>
<evidence type="ECO:0000256" key="5">
    <source>
        <dbReference type="ARBA" id="ARBA00023295"/>
    </source>
</evidence>
<dbReference type="SUPFAM" id="SSF51445">
    <property type="entry name" value="(Trans)glycosidases"/>
    <property type="match status" value="1"/>
</dbReference>
<organism evidence="7 8">
    <name type="scientific">Pontiella sulfatireligans</name>
    <dbReference type="NCBI Taxonomy" id="2750658"/>
    <lineage>
        <taxon>Bacteria</taxon>
        <taxon>Pseudomonadati</taxon>
        <taxon>Kiritimatiellota</taxon>
        <taxon>Kiritimatiellia</taxon>
        <taxon>Kiritimatiellales</taxon>
        <taxon>Pontiellaceae</taxon>
        <taxon>Pontiella</taxon>
    </lineage>
</organism>
<proteinExistence type="inferred from homology"/>
<dbReference type="EC" id="3.2.1.89" evidence="3 6"/>